<sequence>MPNRPTPLPDSRAVVADIAVDIEAAAMRAHEQLNGTHPYSMSSPQFKLAGMALQVAALARAMRDEIAASYPPPPLPTTKDGGHE</sequence>
<reference evidence="1" key="1">
    <citation type="journal article" date="2024" name="bioRxiv">
        <title>The salivary virome during childhood dental caries.</title>
        <authorList>
            <person name="Tang J."/>
            <person name="Baker J.L."/>
        </authorList>
    </citation>
    <scope>NUCLEOTIDE SEQUENCE</scope>
    <source>
        <strain evidence="1">11_unbinned_2</strain>
    </source>
</reference>
<evidence type="ECO:0000313" key="1">
    <source>
        <dbReference type="EMBL" id="XCI65011.1"/>
    </source>
</evidence>
<evidence type="ECO:0008006" key="2">
    <source>
        <dbReference type="Google" id="ProtNLM"/>
    </source>
</evidence>
<accession>A0AAU8HXN8</accession>
<organism evidence="1">
    <name type="scientific">Decurrovirus sp</name>
    <dbReference type="NCBI Taxonomy" id="2832697"/>
    <lineage>
        <taxon>Viruses</taxon>
        <taxon>Duplodnaviria</taxon>
        <taxon>Heunggongvirae</taxon>
        <taxon>Uroviricota</taxon>
        <taxon>Caudoviricetes</taxon>
        <taxon>Decurrovirus</taxon>
    </lineage>
</organism>
<name>A0AAU8HXN8_9CAUD</name>
<dbReference type="EMBL" id="PP870127">
    <property type="protein sequence ID" value="XCI65011.1"/>
    <property type="molecule type" value="Genomic_DNA"/>
</dbReference>
<proteinExistence type="predicted"/>
<protein>
    <recommendedName>
        <fullName evidence="2">DUF3077 domain-containing protein</fullName>
    </recommendedName>
</protein>